<dbReference type="Pfam" id="PF03860">
    <property type="entry name" value="Csp"/>
    <property type="match status" value="1"/>
</dbReference>
<protein>
    <recommendedName>
        <fullName evidence="3">Four-helix bundle copper-binding protein</fullName>
    </recommendedName>
</protein>
<dbReference type="PANTHER" id="PTHR37310:SF1">
    <property type="entry name" value="CYTOPLASMIC PROTEIN"/>
    <property type="match status" value="1"/>
</dbReference>
<accession>A0ABM8EC44</accession>
<keyword evidence="2" id="KW-1185">Reference proteome</keyword>
<dbReference type="InterPro" id="IPR005560">
    <property type="entry name" value="Csp_YhjQ"/>
</dbReference>
<name>A0ABM8EC44_9HYPH</name>
<dbReference type="EMBL" id="AP027142">
    <property type="protein sequence ID" value="BDV35572.1"/>
    <property type="molecule type" value="Genomic_DNA"/>
</dbReference>
<evidence type="ECO:0008006" key="3">
    <source>
        <dbReference type="Google" id="ProtNLM"/>
    </source>
</evidence>
<sequence>MHTQEIIGTHPDVKGQTNQALIRAIEECYDCGQSCISCADACIGEQEVTRLRQCIRLNLDCADICFAAGAIATRRTGSNEEIIRSTLENCMLACRLCADECQKHAQSHEHCRICAEACQSCEQACQQAVQTLGATH</sequence>
<dbReference type="Gene3D" id="1.20.1270.360">
    <property type="match status" value="1"/>
</dbReference>
<dbReference type="PANTHER" id="PTHR37310">
    <property type="entry name" value="CYTOPLASMIC PROTEIN-RELATED"/>
    <property type="match status" value="1"/>
</dbReference>
<proteinExistence type="predicted"/>
<dbReference type="CDD" id="cd08026">
    <property type="entry name" value="DUF326"/>
    <property type="match status" value="1"/>
</dbReference>
<dbReference type="Proteomes" id="UP001317629">
    <property type="component" value="Chromosome"/>
</dbReference>
<evidence type="ECO:0000313" key="2">
    <source>
        <dbReference type="Proteomes" id="UP001317629"/>
    </source>
</evidence>
<reference evidence="1 2" key="1">
    <citation type="journal article" date="2023" name="Int. J. Syst. Evol. Microbiol.">
        <title>Methylocystis iwaonis sp. nov., a type II methane-oxidizing bacterium from surface soil of a rice paddy field in Japan, and emended description of the genus Methylocystis (ex Whittenbury et al. 1970) Bowman et al. 1993.</title>
        <authorList>
            <person name="Kaise H."/>
            <person name="Sawadogo J.B."/>
            <person name="Alam M.S."/>
            <person name="Ueno C."/>
            <person name="Dianou D."/>
            <person name="Shinjo R."/>
            <person name="Asakawa S."/>
        </authorList>
    </citation>
    <scope>NUCLEOTIDE SEQUENCE [LARGE SCALE GENOMIC DNA]</scope>
    <source>
        <strain evidence="1 2">SS37A-Re</strain>
    </source>
</reference>
<dbReference type="InterPro" id="IPR044543">
    <property type="entry name" value="YHJQ-like"/>
</dbReference>
<evidence type="ECO:0000313" key="1">
    <source>
        <dbReference type="EMBL" id="BDV35572.1"/>
    </source>
</evidence>
<gene>
    <name evidence="1" type="ORF">SS37A_31010</name>
</gene>
<dbReference type="RefSeq" id="WP_281929025.1">
    <property type="nucleotide sequence ID" value="NZ_AP027142.1"/>
</dbReference>
<organism evidence="1 2">
    <name type="scientific">Methylocystis iwaonis</name>
    <dbReference type="NCBI Taxonomy" id="2885079"/>
    <lineage>
        <taxon>Bacteria</taxon>
        <taxon>Pseudomonadati</taxon>
        <taxon>Pseudomonadota</taxon>
        <taxon>Alphaproteobacteria</taxon>
        <taxon>Hyphomicrobiales</taxon>
        <taxon>Methylocystaceae</taxon>
        <taxon>Methylocystis</taxon>
    </lineage>
</organism>